<name>A0A2P9HHB6_9HYPH</name>
<reference evidence="2" key="1">
    <citation type="submission" date="2017-12" db="EMBL/GenBank/DDBJ databases">
        <authorList>
            <person name="Diaz M."/>
        </authorList>
    </citation>
    <scope>NUCLEOTIDE SEQUENCE [LARGE SCALE GENOMIC DNA]</scope>
    <source>
        <strain evidence="2">FI11154</strain>
    </source>
</reference>
<accession>A0A2P9HHB6</accession>
<evidence type="ECO:0000313" key="1">
    <source>
        <dbReference type="EMBL" id="SPL63453.1"/>
    </source>
</evidence>
<protein>
    <recommendedName>
        <fullName evidence="3">Mobile element protein</fullName>
    </recommendedName>
</protein>
<sequence length="58" mass="6522">MTEQSNPRVTEAAKWLATTPDHQKPHPVIQELRKRFALTALEASLAATEARLIRARSN</sequence>
<evidence type="ECO:0000313" key="2">
    <source>
        <dbReference type="Proteomes" id="UP000246073"/>
    </source>
</evidence>
<gene>
    <name evidence="1" type="ORF">OHAE_3385</name>
</gene>
<dbReference type="Proteomes" id="UP000246073">
    <property type="component" value="Unassembled WGS sequence"/>
</dbReference>
<proteinExistence type="predicted"/>
<dbReference type="RefSeq" id="WP_181376030.1">
    <property type="nucleotide sequence ID" value="NZ_OOFM01000004.1"/>
</dbReference>
<evidence type="ECO:0008006" key="3">
    <source>
        <dbReference type="Google" id="ProtNLM"/>
    </source>
</evidence>
<dbReference type="AlphaFoldDB" id="A0A2P9HHB6"/>
<organism evidence="1 2">
    <name type="scientific">Ochrobactrum soli</name>
    <dbReference type="NCBI Taxonomy" id="2448455"/>
    <lineage>
        <taxon>Bacteria</taxon>
        <taxon>Pseudomonadati</taxon>
        <taxon>Pseudomonadota</taxon>
        <taxon>Alphaproteobacteria</taxon>
        <taxon>Hyphomicrobiales</taxon>
        <taxon>Brucellaceae</taxon>
        <taxon>Brucella/Ochrobactrum group</taxon>
        <taxon>Ochrobactrum</taxon>
    </lineage>
</organism>
<dbReference type="EMBL" id="OOFM01000004">
    <property type="protein sequence ID" value="SPL63453.1"/>
    <property type="molecule type" value="Genomic_DNA"/>
</dbReference>